<accession>A0AA39MKU0</accession>
<proteinExistence type="predicted"/>
<dbReference type="Proteomes" id="UP001175226">
    <property type="component" value="Unassembled WGS sequence"/>
</dbReference>
<evidence type="ECO:0000313" key="1">
    <source>
        <dbReference type="EMBL" id="KAK0437404.1"/>
    </source>
</evidence>
<reference evidence="1" key="1">
    <citation type="submission" date="2023-06" db="EMBL/GenBank/DDBJ databases">
        <authorList>
            <consortium name="Lawrence Berkeley National Laboratory"/>
            <person name="Ahrendt S."/>
            <person name="Sahu N."/>
            <person name="Indic B."/>
            <person name="Wong-Bajracharya J."/>
            <person name="Merenyi Z."/>
            <person name="Ke H.-M."/>
            <person name="Monk M."/>
            <person name="Kocsube S."/>
            <person name="Drula E."/>
            <person name="Lipzen A."/>
            <person name="Balint B."/>
            <person name="Henrissat B."/>
            <person name="Andreopoulos B."/>
            <person name="Martin F.M."/>
            <person name="Harder C.B."/>
            <person name="Rigling D."/>
            <person name="Ford K.L."/>
            <person name="Foster G.D."/>
            <person name="Pangilinan J."/>
            <person name="Papanicolaou A."/>
            <person name="Barry K."/>
            <person name="LaButti K."/>
            <person name="Viragh M."/>
            <person name="Koriabine M."/>
            <person name="Yan M."/>
            <person name="Riley R."/>
            <person name="Champramary S."/>
            <person name="Plett K.L."/>
            <person name="Tsai I.J."/>
            <person name="Slot J."/>
            <person name="Sipos G."/>
            <person name="Plett J."/>
            <person name="Nagy L.G."/>
            <person name="Grigoriev I.V."/>
        </authorList>
    </citation>
    <scope>NUCLEOTIDE SEQUENCE</scope>
    <source>
        <strain evidence="1">FPL87.14</strain>
    </source>
</reference>
<gene>
    <name evidence="1" type="ORF">EV421DRAFT_1739120</name>
</gene>
<sequence length="235" mass="26179">MKPDEESLTALGNEVVQDLACVIPLLLEDSIPPTSTGSDTRQYISVAWTPVSISSPELKLMEELDTRYPTTWFLFDLGLFWLAFSMRRRLYEMAPKTQGQSEGMNTCDLSMDTRRDSGCFGIVHFDAVTGDPPDIARGARSGYPDLASSPSGWVANNQITPFGVINKVHRYVHSPKTLAREERPMGDDHVLMSKQNSSRKNYTTPPKMYIPLNATECSRIPSSYTNDSEPSDAYG</sequence>
<organism evidence="1 2">
    <name type="scientific">Armillaria borealis</name>
    <dbReference type="NCBI Taxonomy" id="47425"/>
    <lineage>
        <taxon>Eukaryota</taxon>
        <taxon>Fungi</taxon>
        <taxon>Dikarya</taxon>
        <taxon>Basidiomycota</taxon>
        <taxon>Agaricomycotina</taxon>
        <taxon>Agaricomycetes</taxon>
        <taxon>Agaricomycetidae</taxon>
        <taxon>Agaricales</taxon>
        <taxon>Marasmiineae</taxon>
        <taxon>Physalacriaceae</taxon>
        <taxon>Armillaria</taxon>
    </lineage>
</organism>
<protein>
    <submittedName>
        <fullName evidence="1">Uncharacterized protein</fullName>
    </submittedName>
</protein>
<name>A0AA39MKU0_9AGAR</name>
<keyword evidence="2" id="KW-1185">Reference proteome</keyword>
<dbReference type="AlphaFoldDB" id="A0AA39MKU0"/>
<evidence type="ECO:0000313" key="2">
    <source>
        <dbReference type="Proteomes" id="UP001175226"/>
    </source>
</evidence>
<comment type="caution">
    <text evidence="1">The sequence shown here is derived from an EMBL/GenBank/DDBJ whole genome shotgun (WGS) entry which is preliminary data.</text>
</comment>
<dbReference type="EMBL" id="JAUEPT010000049">
    <property type="protein sequence ID" value="KAK0437404.1"/>
    <property type="molecule type" value="Genomic_DNA"/>
</dbReference>